<evidence type="ECO:0000259" key="8">
    <source>
        <dbReference type="Pfam" id="PF17210"/>
    </source>
</evidence>
<keyword evidence="6" id="KW-0812">Transmembrane</keyword>
<dbReference type="GO" id="GO:0005576">
    <property type="term" value="C:extracellular region"/>
    <property type="evidence" value="ECO:0007669"/>
    <property type="project" value="UniProtKB-SubCell"/>
</dbReference>
<feature type="signal peptide" evidence="7">
    <location>
        <begin position="1"/>
        <end position="32"/>
    </location>
</feature>
<evidence type="ECO:0000313" key="10">
    <source>
        <dbReference type="Proteomes" id="UP000033393"/>
    </source>
</evidence>
<evidence type="ECO:0000256" key="5">
    <source>
        <dbReference type="SAM" id="MobiDB-lite"/>
    </source>
</evidence>
<comment type="caution">
    <text evidence="9">The sequence shown here is derived from an EMBL/GenBank/DDBJ whole genome shotgun (WGS) entry which is preliminary data.</text>
</comment>
<evidence type="ECO:0000256" key="4">
    <source>
        <dbReference type="ARBA" id="ARBA00022729"/>
    </source>
</evidence>
<keyword evidence="4 7" id="KW-0732">Signal</keyword>
<gene>
    <name evidence="9" type="ORF">UK23_08110</name>
</gene>
<feature type="region of interest" description="Disordered" evidence="5">
    <location>
        <begin position="27"/>
        <end position="126"/>
    </location>
</feature>
<keyword evidence="10" id="KW-1185">Reference proteome</keyword>
<keyword evidence="3" id="KW-0964">Secreted</keyword>
<dbReference type="PROSITE" id="PS51318">
    <property type="entry name" value="TAT"/>
    <property type="match status" value="1"/>
</dbReference>
<dbReference type="GO" id="GO:0005975">
    <property type="term" value="P:carbohydrate metabolic process"/>
    <property type="evidence" value="ECO:0007669"/>
    <property type="project" value="UniProtKB-ARBA"/>
</dbReference>
<evidence type="ECO:0000256" key="2">
    <source>
        <dbReference type="ARBA" id="ARBA00007257"/>
    </source>
</evidence>
<protein>
    <recommendedName>
        <fullName evidence="8">SD-repeat containing protein B domain-containing protein</fullName>
    </recommendedName>
</protein>
<dbReference type="PATRIC" id="fig|68170.10.peg.8412"/>
<proteinExistence type="inferred from homology"/>
<dbReference type="Pfam" id="PF17210">
    <property type="entry name" value="SdrD_B"/>
    <property type="match status" value="1"/>
</dbReference>
<feature type="compositionally biased region" description="Low complexity" evidence="5">
    <location>
        <begin position="33"/>
        <end position="64"/>
    </location>
</feature>
<evidence type="ECO:0000256" key="6">
    <source>
        <dbReference type="SAM" id="Phobius"/>
    </source>
</evidence>
<feature type="transmembrane region" description="Helical" evidence="6">
    <location>
        <begin position="1580"/>
        <end position="1600"/>
    </location>
</feature>
<evidence type="ECO:0000256" key="1">
    <source>
        <dbReference type="ARBA" id="ARBA00004613"/>
    </source>
</evidence>
<comment type="similarity">
    <text evidence="2">Belongs to the serine-aspartate repeat-containing protein (SDr) family.</text>
</comment>
<dbReference type="RefSeq" id="WP_045310765.1">
    <property type="nucleotide sequence ID" value="NZ_JYJG01000042.1"/>
</dbReference>
<feature type="chain" id="PRO_5002442299" description="SD-repeat containing protein B domain-containing protein" evidence="7">
    <location>
        <begin position="33"/>
        <end position="1606"/>
    </location>
</feature>
<dbReference type="PANTHER" id="PTHR36108:SF13">
    <property type="entry name" value="COLOSSIN-B-RELATED"/>
    <property type="match status" value="1"/>
</dbReference>
<feature type="domain" description="SD-repeat containing protein B" evidence="8">
    <location>
        <begin position="1235"/>
        <end position="1310"/>
    </location>
</feature>
<accession>A0A0F0HC15</accession>
<reference evidence="9 10" key="1">
    <citation type="submission" date="2015-02" db="EMBL/GenBank/DDBJ databases">
        <authorList>
            <person name="Ju K.-S."/>
            <person name="Doroghazi J.R."/>
            <person name="Metcalf W."/>
        </authorList>
    </citation>
    <scope>NUCLEOTIDE SEQUENCE [LARGE SCALE GENOMIC DNA]</scope>
    <source>
        <strain evidence="9 10">NRRL B-16140</strain>
    </source>
</reference>
<name>A0A0F0HC15_LENAE</name>
<organism evidence="9 10">
    <name type="scientific">Lentzea aerocolonigenes</name>
    <name type="common">Lechevalieria aerocolonigenes</name>
    <name type="synonym">Saccharothrix aerocolonigenes</name>
    <dbReference type="NCBI Taxonomy" id="68170"/>
    <lineage>
        <taxon>Bacteria</taxon>
        <taxon>Bacillati</taxon>
        <taxon>Actinomycetota</taxon>
        <taxon>Actinomycetes</taxon>
        <taxon>Pseudonocardiales</taxon>
        <taxon>Pseudonocardiaceae</taxon>
        <taxon>Lentzea</taxon>
    </lineage>
</organism>
<dbReference type="Gene3D" id="2.60.40.10">
    <property type="entry name" value="Immunoglobulins"/>
    <property type="match status" value="6"/>
</dbReference>
<feature type="compositionally biased region" description="Pro residues" evidence="5">
    <location>
        <begin position="85"/>
        <end position="99"/>
    </location>
</feature>
<keyword evidence="6" id="KW-1133">Transmembrane helix</keyword>
<dbReference type="OrthoDB" id="3694469at2"/>
<comment type="subcellular location">
    <subcellularLocation>
        <location evidence="1">Secreted</location>
    </subcellularLocation>
</comment>
<dbReference type="Proteomes" id="UP000033393">
    <property type="component" value="Unassembled WGS sequence"/>
</dbReference>
<dbReference type="SUPFAM" id="SSF117074">
    <property type="entry name" value="Hypothetical protein PA1324"/>
    <property type="match status" value="4"/>
</dbReference>
<keyword evidence="6" id="KW-0472">Membrane</keyword>
<dbReference type="InterPro" id="IPR006311">
    <property type="entry name" value="TAT_signal"/>
</dbReference>
<dbReference type="SUPFAM" id="SSF49478">
    <property type="entry name" value="Cna protein B-type domain"/>
    <property type="match status" value="1"/>
</dbReference>
<evidence type="ECO:0000313" key="9">
    <source>
        <dbReference type="EMBL" id="KJK51178.1"/>
    </source>
</evidence>
<feature type="compositionally biased region" description="Basic and acidic residues" evidence="5">
    <location>
        <begin position="107"/>
        <end position="122"/>
    </location>
</feature>
<dbReference type="EMBL" id="JYJG01000042">
    <property type="protein sequence ID" value="KJK51178.1"/>
    <property type="molecule type" value="Genomic_DNA"/>
</dbReference>
<dbReference type="InterPro" id="IPR013783">
    <property type="entry name" value="Ig-like_fold"/>
</dbReference>
<evidence type="ECO:0000256" key="3">
    <source>
        <dbReference type="ARBA" id="ARBA00022525"/>
    </source>
</evidence>
<sequence length="1606" mass="168985">MSERPARRGLLRCTALVTAAVLAFGGTSTALAQEDPTSTSPTPTPTETVTPPPTETVTPPSSEQPTPPSPSDPATPAEPTHENPPQSPDPSTPVPPVAPPATTVEPPKPEEQKPEAKQEKQAEQAAPDLKLSLAFDKPEFAMGEAISLTVKITNAGDAPANQIRFAAEPGGMYLTTGVDELISRPTLAPGESRTFKVGATAESQSGDRLALSLRAYVEGATDKAPNDNAAQAEAKLTQNSGRLSGVVYEDKNGNGVADPGENLPGYQQLKLTGGSDFPGSTLQLSNGQFSTWAIPAGKYQARLSGGYFPDGQRAIKPGQFFVVNKGESTEVALQAVPALYRSLEKVGASFDKPKYAKGDPISVSFTLKNSGTAPITGLVTVCDPENDPATLDGTGEGWGELRPSRGGVTIGAGETKTFTVTDTVPDVDYPTGKVYFACVFSVDGRNVDGRIGNPNSYDPGLTIGADVARTIGQVSGRVLRDGQPVTEPVKVVAYNASNNRIVGDDDSNDWNGEWSIPNVAQGKIALKVVGRWKFADGSTTRLVDVVGDQDAKVDLEVVPGDEVKDPTVYSPDLKVSVTFDKQAYDISDPVLMTLKVENIGTGKSPARGSWLSTYTEDQPYFDSLQLNKFTQSGIELWPGESKQITLVGKARDGGSDPEKLRKMRYVTEVGGPFEDPDKTNNKAEARADVVWSAGNFTAVVYGDGNLNGKMDAGEALGGLTVQVGGGKPWVNMNAKSDGGGRVRFTGVPAGGYRAWVNWDREGGWVAGGSNTDGPQTGVVNPGDEGSALVRMVRPLSDKLKTSLKYDQPSYPAGAKVGLTASITNETGSPIQVKADCGTSSGFGPYLGNEGAGWGPLARDAAGVEIAAGATFTQHVVDATMPEQSPSFGYVETYCTFGPENGAGNPFVSARTKVPGATETFKGAVVKDFMNPTKVPNVKLVLLDPETGRTVASTTTDAEGKWVFPDLPVGDYTPLVLGPWRTINTWEEGQPFGNVRGADYESWIFVEPGPDVADPGSTSYKITTGHDKNDDGRIELGEEISGLKISLRDKTTGGLVAERTTGADGKVEFVGVPAGRYWARVDGSWMFKGGFGAWDVIIGGPGRESTFYLVPGVAAAEMRGLIRFEKASYESHEKVRFWLTVTNIGGKPAEKVRLDWGIHAVDLPQDVWGDFSYGGAGIQLAPGESRTFEGFGNIRDIHDGKLSIHSGIEYQGRPNPHQSGISGEVPVVQTKGDLSGVVYTDKNRNGQQDSGEAAAGALVEIYGGVPSNGYKATTDAEGRYSFKGTPSGDYWVNYTLADGWIVHNENGAGDEVRVQPGAPVQLTARAERPFSESLSATLTLDKDTYQVGEVATVTITLKNSSDRAISGIQAGCNRIGDEDQLGGTPRNGVPEGWGDLFGKGVTVGAGETKTIIVTEKVPQASYTTGTVTAACDFEPQAGYNTDGPFAQDVARVPGGFGSLEGELYHDRNGNGTPDAGETIGNTRIVLHDRVLGADAAETVSDAQGHVRFDRLPAGEYMARVDGPWKFEGEYGGYAQVAADRQNRNDFVVVPADQPQPPAGGGGSTPPASAGGDALAKTGASVLGLGLVGALLVAFGFGAAAVGRRRVA</sequence>
<evidence type="ECO:0000256" key="7">
    <source>
        <dbReference type="SAM" id="SignalP"/>
    </source>
</evidence>
<feature type="region of interest" description="Disordered" evidence="5">
    <location>
        <begin position="1549"/>
        <end position="1570"/>
    </location>
</feature>
<dbReference type="InterPro" id="IPR033764">
    <property type="entry name" value="Sdr_B"/>
</dbReference>
<dbReference type="PANTHER" id="PTHR36108">
    <property type="entry name" value="COLOSSIN-B-RELATED"/>
    <property type="match status" value="1"/>
</dbReference>